<comment type="caution">
    <text evidence="2">The sequence shown here is derived from an EMBL/GenBank/DDBJ whole genome shotgun (WGS) entry which is preliminary data.</text>
</comment>
<organism evidence="2 3">
    <name type="scientific">Photobacterium frigidiphilum</name>
    <dbReference type="NCBI Taxonomy" id="264736"/>
    <lineage>
        <taxon>Bacteria</taxon>
        <taxon>Pseudomonadati</taxon>
        <taxon>Pseudomonadota</taxon>
        <taxon>Gammaproteobacteria</taxon>
        <taxon>Vibrionales</taxon>
        <taxon>Vibrionaceae</taxon>
        <taxon>Photobacterium</taxon>
    </lineage>
</organism>
<protein>
    <submittedName>
        <fullName evidence="2">Uncharacterized protein</fullName>
    </submittedName>
</protein>
<dbReference type="EMBL" id="PYMJ01000003">
    <property type="protein sequence ID" value="PSU50575.1"/>
    <property type="molecule type" value="Genomic_DNA"/>
</dbReference>
<evidence type="ECO:0000313" key="2">
    <source>
        <dbReference type="EMBL" id="PSU50575.1"/>
    </source>
</evidence>
<evidence type="ECO:0000313" key="3">
    <source>
        <dbReference type="Proteomes" id="UP000240987"/>
    </source>
</evidence>
<name>A0A2T3JNG3_9GAMM</name>
<evidence type="ECO:0000256" key="1">
    <source>
        <dbReference type="SAM" id="MobiDB-lite"/>
    </source>
</evidence>
<dbReference type="AlphaFoldDB" id="A0A2T3JNG3"/>
<accession>A0A2T3JNG3</accession>
<gene>
    <name evidence="2" type="ORF">C9J12_04440</name>
</gene>
<dbReference type="OrthoDB" id="5819175at2"/>
<proteinExistence type="predicted"/>
<keyword evidence="3" id="KW-1185">Reference proteome</keyword>
<feature type="region of interest" description="Disordered" evidence="1">
    <location>
        <begin position="62"/>
        <end position="81"/>
    </location>
</feature>
<feature type="compositionally biased region" description="Polar residues" evidence="1">
    <location>
        <begin position="62"/>
        <end position="75"/>
    </location>
</feature>
<sequence length="81" mass="9711">MNQQRAENLYFYLRQQHAPQKDINAVLKLLKQNYSIDLAQLEKRYRKTLGYSPNRFDINTYGTAGSRTMNQTRQMQKNEMH</sequence>
<reference evidence="2 3" key="1">
    <citation type="submission" date="2018-01" db="EMBL/GenBank/DDBJ databases">
        <title>Whole genome sequencing of Histamine producing bacteria.</title>
        <authorList>
            <person name="Butler K."/>
        </authorList>
    </citation>
    <scope>NUCLEOTIDE SEQUENCE [LARGE SCALE GENOMIC DNA]</scope>
    <source>
        <strain evidence="2 3">JCM 12947</strain>
    </source>
</reference>
<dbReference type="RefSeq" id="WP_006230542.1">
    <property type="nucleotide sequence ID" value="NZ_PYMJ01000003.1"/>
</dbReference>
<dbReference type="Proteomes" id="UP000240987">
    <property type="component" value="Unassembled WGS sequence"/>
</dbReference>